<dbReference type="EMBL" id="PKUN01000030">
    <property type="protein sequence ID" value="PLX59763.1"/>
    <property type="molecule type" value="Genomic_DNA"/>
</dbReference>
<dbReference type="InterPro" id="IPR025392">
    <property type="entry name" value="DUF4124"/>
</dbReference>
<feature type="chain" id="PRO_5014666018" evidence="2">
    <location>
        <begin position="25"/>
        <end position="153"/>
    </location>
</feature>
<sequence length="153" mass="16744">MMRMIIRTLLPLVLAISWTGAADARMYRWVDENGTTVYSQSPPASGEAAEVKINTSTSTPRKQPATDVATQSGDPSQESAGKPANGPSKEEIAESNKIKSENCAAAQHNLNLYTSLGNKLVKTPDGLYKRLTEEERQQKIEQSKAQISEFCDK</sequence>
<dbReference type="AlphaFoldDB" id="A0A2N6CRQ1"/>
<evidence type="ECO:0000313" key="5">
    <source>
        <dbReference type="Proteomes" id="UP000235015"/>
    </source>
</evidence>
<comment type="caution">
    <text evidence="4">The sequence shown here is derived from an EMBL/GenBank/DDBJ whole genome shotgun (WGS) entry which is preliminary data.</text>
</comment>
<gene>
    <name evidence="4" type="ORF">C0630_17715</name>
</gene>
<keyword evidence="2" id="KW-0732">Signal</keyword>
<evidence type="ECO:0000259" key="3">
    <source>
        <dbReference type="Pfam" id="PF13511"/>
    </source>
</evidence>
<evidence type="ECO:0000313" key="4">
    <source>
        <dbReference type="EMBL" id="PLX59763.1"/>
    </source>
</evidence>
<organism evidence="4 5">
    <name type="scientific">Sedimenticola selenatireducens</name>
    <dbReference type="NCBI Taxonomy" id="191960"/>
    <lineage>
        <taxon>Bacteria</taxon>
        <taxon>Pseudomonadati</taxon>
        <taxon>Pseudomonadota</taxon>
        <taxon>Gammaproteobacteria</taxon>
        <taxon>Chromatiales</taxon>
        <taxon>Sedimenticolaceae</taxon>
        <taxon>Sedimenticola</taxon>
    </lineage>
</organism>
<feature type="signal peptide" evidence="2">
    <location>
        <begin position="1"/>
        <end position="24"/>
    </location>
</feature>
<feature type="compositionally biased region" description="Basic and acidic residues" evidence="1">
    <location>
        <begin position="88"/>
        <end position="100"/>
    </location>
</feature>
<name>A0A2N6CRQ1_9GAMM</name>
<dbReference type="Pfam" id="PF13511">
    <property type="entry name" value="DUF4124"/>
    <property type="match status" value="1"/>
</dbReference>
<reference evidence="4 5" key="1">
    <citation type="submission" date="2017-11" db="EMBL/GenBank/DDBJ databases">
        <title>Genome-resolved metagenomics identifies genetic mobility, metabolic interactions, and unexpected diversity in perchlorate-reducing communities.</title>
        <authorList>
            <person name="Barnum T.P."/>
            <person name="Figueroa I.A."/>
            <person name="Carlstrom C.I."/>
            <person name="Lucas L.N."/>
            <person name="Engelbrektson A.L."/>
            <person name="Coates J.D."/>
        </authorList>
    </citation>
    <scope>NUCLEOTIDE SEQUENCE [LARGE SCALE GENOMIC DNA]</scope>
    <source>
        <strain evidence="4">BM301</strain>
    </source>
</reference>
<evidence type="ECO:0000256" key="2">
    <source>
        <dbReference type="SAM" id="SignalP"/>
    </source>
</evidence>
<proteinExistence type="predicted"/>
<feature type="domain" description="DUF4124" evidence="3">
    <location>
        <begin position="20"/>
        <end position="66"/>
    </location>
</feature>
<accession>A0A2N6CRQ1</accession>
<feature type="region of interest" description="Disordered" evidence="1">
    <location>
        <begin position="37"/>
        <end position="100"/>
    </location>
</feature>
<dbReference type="Proteomes" id="UP000235015">
    <property type="component" value="Unassembled WGS sequence"/>
</dbReference>
<evidence type="ECO:0000256" key="1">
    <source>
        <dbReference type="SAM" id="MobiDB-lite"/>
    </source>
</evidence>
<dbReference type="STRING" id="1111735.GCA_000428045_03050"/>
<protein>
    <submittedName>
        <fullName evidence="4">DUF4124 domain-containing protein</fullName>
    </submittedName>
</protein>
<feature type="compositionally biased region" description="Polar residues" evidence="1">
    <location>
        <begin position="68"/>
        <end position="79"/>
    </location>
</feature>